<evidence type="ECO:0000256" key="2">
    <source>
        <dbReference type="ARBA" id="ARBA00023315"/>
    </source>
</evidence>
<dbReference type="Gene3D" id="3.40.630.30">
    <property type="match status" value="1"/>
</dbReference>
<dbReference type="CDD" id="cd04301">
    <property type="entry name" value="NAT_SF"/>
    <property type="match status" value="1"/>
</dbReference>
<reference evidence="4 5" key="1">
    <citation type="submission" date="2019-11" db="EMBL/GenBank/DDBJ databases">
        <authorList>
            <person name="Li J."/>
        </authorList>
    </citation>
    <scope>NUCLEOTIDE SEQUENCE [LARGE SCALE GENOMIC DNA]</scope>
    <source>
        <strain evidence="4 5">MF47</strain>
    </source>
</reference>
<accession>A0A5Q2MJU0</accession>
<dbReference type="Proteomes" id="UP000392064">
    <property type="component" value="Chromosome"/>
</dbReference>
<evidence type="ECO:0000259" key="3">
    <source>
        <dbReference type="PROSITE" id="PS51186"/>
    </source>
</evidence>
<dbReference type="GO" id="GO:0016747">
    <property type="term" value="F:acyltransferase activity, transferring groups other than amino-acyl groups"/>
    <property type="evidence" value="ECO:0007669"/>
    <property type="project" value="InterPro"/>
</dbReference>
<dbReference type="SUPFAM" id="SSF101908">
    <property type="entry name" value="Putative isomerase YbhE"/>
    <property type="match status" value="1"/>
</dbReference>
<protein>
    <submittedName>
        <fullName evidence="4">GNAT family N-acetyltransferase</fullName>
    </submittedName>
</protein>
<feature type="domain" description="N-acetyltransferase" evidence="3">
    <location>
        <begin position="1"/>
        <end position="151"/>
    </location>
</feature>
<evidence type="ECO:0000313" key="5">
    <source>
        <dbReference type="Proteomes" id="UP000392064"/>
    </source>
</evidence>
<dbReference type="KEGG" id="aef:GEV26_07940"/>
<keyword evidence="1 4" id="KW-0808">Transferase</keyword>
<dbReference type="InterPro" id="IPR016181">
    <property type="entry name" value="Acyl_CoA_acyltransferase"/>
</dbReference>
<dbReference type="AlphaFoldDB" id="A0A5Q2MJU0"/>
<evidence type="ECO:0000256" key="1">
    <source>
        <dbReference type="ARBA" id="ARBA00022679"/>
    </source>
</evidence>
<name>A0A5Q2MJU0_9ACTN</name>
<sequence>MIRQLGPDDWAVWRALRGRSLSEDRAAFSASTTMWTGDDDTEERWRGRVADGPCFIAYEDEQPVGMVAGQLAGETASLTSMWVAPEVRGRGVGAELVSAVVRWAAGRELSLRVIDGNTAAVSTYEAAGFVLQDGVDDEGCRRMVRPTLPHRLVQPPAASATVAWLRRARRVGLRGVLADLNRSGRHVDVPAEAAAYGMAWQRTDEDTQRWFPQGITTSADAYGPEPSGGTYEGHDVVLASWYGHGRIGRRLGARISVIDWHDDEPPRYRHVLLVEPRRLGPLHRLRRVRVHAGGIVWYGDHLFVAGSSAGLRVFRLDDVVRVRNRLRTGGYRYVLPQRTVYAAEHDGDAGPMTYSFLSLDRGGVGDDHLVAGEYGRKGGSHRLISYAIDGDTGLLRSDGSGRAQPTEMHERQVARMQGAVVADGRWVLTSSNGEGLPGDLWIGRPGRFTRHRGVLPTGPEDITWLPQRRQLWSLTEWPGRRWVYAIEADRWFALRR</sequence>
<dbReference type="InterPro" id="IPR050832">
    <property type="entry name" value="Bact_Acetyltransf"/>
</dbReference>
<keyword evidence="5" id="KW-1185">Reference proteome</keyword>
<dbReference type="EMBL" id="CP045737">
    <property type="protein sequence ID" value="QGG41302.1"/>
    <property type="molecule type" value="Genomic_DNA"/>
</dbReference>
<proteinExistence type="predicted"/>
<dbReference type="PANTHER" id="PTHR43877">
    <property type="entry name" value="AMINOALKYLPHOSPHONATE N-ACETYLTRANSFERASE-RELATED-RELATED"/>
    <property type="match status" value="1"/>
</dbReference>
<dbReference type="RefSeq" id="WP_153652570.1">
    <property type="nucleotide sequence ID" value="NZ_CP045737.1"/>
</dbReference>
<keyword evidence="2" id="KW-0012">Acyltransferase</keyword>
<dbReference type="Pfam" id="PF00583">
    <property type="entry name" value="Acetyltransf_1"/>
    <property type="match status" value="1"/>
</dbReference>
<dbReference type="InterPro" id="IPR000182">
    <property type="entry name" value="GNAT_dom"/>
</dbReference>
<gene>
    <name evidence="4" type="ORF">GEV26_07940</name>
</gene>
<evidence type="ECO:0000313" key="4">
    <source>
        <dbReference type="EMBL" id="QGG41302.1"/>
    </source>
</evidence>
<dbReference type="PROSITE" id="PS51186">
    <property type="entry name" value="GNAT"/>
    <property type="match status" value="1"/>
</dbReference>
<organism evidence="4 5">
    <name type="scientific">Aeromicrobium yanjiei</name>
    <dbReference type="NCBI Taxonomy" id="2662028"/>
    <lineage>
        <taxon>Bacteria</taxon>
        <taxon>Bacillati</taxon>
        <taxon>Actinomycetota</taxon>
        <taxon>Actinomycetes</taxon>
        <taxon>Propionibacteriales</taxon>
        <taxon>Nocardioidaceae</taxon>
        <taxon>Aeromicrobium</taxon>
    </lineage>
</organism>
<dbReference type="PANTHER" id="PTHR43877:SF2">
    <property type="entry name" value="AMINOALKYLPHOSPHONATE N-ACETYLTRANSFERASE-RELATED"/>
    <property type="match status" value="1"/>
</dbReference>
<dbReference type="SUPFAM" id="SSF55729">
    <property type="entry name" value="Acyl-CoA N-acyltransferases (Nat)"/>
    <property type="match status" value="1"/>
</dbReference>